<name>A0A3B4G5U9_9CICH</name>
<protein>
    <recommendedName>
        <fullName evidence="2">Endonuclease/exonuclease/phosphatase domain-containing protein</fullName>
    </recommendedName>
</protein>
<dbReference type="Gene3D" id="3.60.10.10">
    <property type="entry name" value="Endonuclease/exonuclease/phosphatase"/>
    <property type="match status" value="1"/>
</dbReference>
<accession>A0A3B4G5U9</accession>
<evidence type="ECO:0008006" key="2">
    <source>
        <dbReference type="Google" id="ProtNLM"/>
    </source>
</evidence>
<dbReference type="STRING" id="303518.ENSPNYP00000018272"/>
<proteinExistence type="predicted"/>
<organism evidence="1">
    <name type="scientific">Pundamilia nyererei</name>
    <dbReference type="NCBI Taxonomy" id="303518"/>
    <lineage>
        <taxon>Eukaryota</taxon>
        <taxon>Metazoa</taxon>
        <taxon>Chordata</taxon>
        <taxon>Craniata</taxon>
        <taxon>Vertebrata</taxon>
        <taxon>Euteleostomi</taxon>
        <taxon>Actinopterygii</taxon>
        <taxon>Neopterygii</taxon>
        <taxon>Teleostei</taxon>
        <taxon>Neoteleostei</taxon>
        <taxon>Acanthomorphata</taxon>
        <taxon>Ovalentaria</taxon>
        <taxon>Cichlomorphae</taxon>
        <taxon>Cichliformes</taxon>
        <taxon>Cichlidae</taxon>
        <taxon>African cichlids</taxon>
        <taxon>Pseudocrenilabrinae</taxon>
        <taxon>Haplochromini</taxon>
        <taxon>Pundamilia</taxon>
    </lineage>
</organism>
<reference evidence="1" key="1">
    <citation type="submission" date="2023-09" db="UniProtKB">
        <authorList>
            <consortium name="Ensembl"/>
        </authorList>
    </citation>
    <scope>IDENTIFICATION</scope>
</reference>
<dbReference type="AlphaFoldDB" id="A0A3B4G5U9"/>
<dbReference type="InterPro" id="IPR036691">
    <property type="entry name" value="Endo/exonu/phosph_ase_sf"/>
</dbReference>
<dbReference type="Ensembl" id="ENSPNYT00000018726.1">
    <property type="protein sequence ID" value="ENSPNYP00000018272.1"/>
    <property type="gene ID" value="ENSPNYG00000013812.1"/>
</dbReference>
<evidence type="ECO:0000313" key="1">
    <source>
        <dbReference type="Ensembl" id="ENSPNYP00000018272.1"/>
    </source>
</evidence>
<sequence length="115" mass="12861">CVCGSKDTTDDTVLYTMVKGKIDGVLVSLLNILELFTTQSPICGGDFNIRLDPKMDSSNGRTNTKSISKKVKNYMKELGIVDIWRFKMLLSCVTQEKAFLCAMKFFFCCPPIDAD</sequence>